<dbReference type="AlphaFoldDB" id="A0A1I7XUY5"/>
<reference evidence="2" key="1">
    <citation type="submission" date="2016-11" db="UniProtKB">
        <authorList>
            <consortium name="WormBaseParasite"/>
        </authorList>
    </citation>
    <scope>IDENTIFICATION</scope>
</reference>
<keyword evidence="1" id="KW-1185">Reference proteome</keyword>
<accession>A0A1I7XUY5</accession>
<evidence type="ECO:0000313" key="2">
    <source>
        <dbReference type="WBParaSite" id="Hba_21147"/>
    </source>
</evidence>
<organism evidence="1 2">
    <name type="scientific">Heterorhabditis bacteriophora</name>
    <name type="common">Entomopathogenic nematode worm</name>
    <dbReference type="NCBI Taxonomy" id="37862"/>
    <lineage>
        <taxon>Eukaryota</taxon>
        <taxon>Metazoa</taxon>
        <taxon>Ecdysozoa</taxon>
        <taxon>Nematoda</taxon>
        <taxon>Chromadorea</taxon>
        <taxon>Rhabditida</taxon>
        <taxon>Rhabditina</taxon>
        <taxon>Rhabditomorpha</taxon>
        <taxon>Strongyloidea</taxon>
        <taxon>Heterorhabditidae</taxon>
        <taxon>Heterorhabditis</taxon>
    </lineage>
</organism>
<name>A0A1I7XUY5_HETBA</name>
<dbReference type="Proteomes" id="UP000095283">
    <property type="component" value="Unplaced"/>
</dbReference>
<protein>
    <submittedName>
        <fullName evidence="2">Uncharacterized protein</fullName>
    </submittedName>
</protein>
<proteinExistence type="predicted"/>
<sequence length="130" mass="14641">MSESQWRGIFRLIFPNAADYQFADRLFKAIASARGHSQITFEDLVLSLWELTEGGRTSQYRMPQHKASTTATFVFGLMEPNEMDRVNEESFCDYVHGVFALCGSRHTIDSSVALGLPTGSIYRSKVVIII</sequence>
<evidence type="ECO:0000313" key="1">
    <source>
        <dbReference type="Proteomes" id="UP000095283"/>
    </source>
</evidence>
<dbReference type="Gene3D" id="1.10.238.10">
    <property type="entry name" value="EF-hand"/>
    <property type="match status" value="1"/>
</dbReference>
<dbReference type="WBParaSite" id="Hba_21147">
    <property type="protein sequence ID" value="Hba_21147"/>
    <property type="gene ID" value="Hba_21147"/>
</dbReference>